<keyword evidence="5 6" id="KW-0807">Transducer</keyword>
<evidence type="ECO:0000313" key="10">
    <source>
        <dbReference type="Proteomes" id="UP000502699"/>
    </source>
</evidence>
<evidence type="ECO:0000256" key="6">
    <source>
        <dbReference type="PROSITE-ProRule" id="PRU00284"/>
    </source>
</evidence>
<evidence type="ECO:0000259" key="8">
    <source>
        <dbReference type="PROSITE" id="PS50111"/>
    </source>
</evidence>
<evidence type="ECO:0000256" key="4">
    <source>
        <dbReference type="ARBA" id="ARBA00023136"/>
    </source>
</evidence>
<keyword evidence="10" id="KW-1185">Reference proteome</keyword>
<evidence type="ECO:0000256" key="3">
    <source>
        <dbReference type="ARBA" id="ARBA00022989"/>
    </source>
</evidence>
<protein>
    <recommendedName>
        <fullName evidence="8">Methyl-accepting transducer domain-containing protein</fullName>
    </recommendedName>
</protein>
<feature type="transmembrane region" description="Helical" evidence="7">
    <location>
        <begin position="18"/>
        <end position="39"/>
    </location>
</feature>
<evidence type="ECO:0000256" key="5">
    <source>
        <dbReference type="ARBA" id="ARBA00023224"/>
    </source>
</evidence>
<dbReference type="GO" id="GO:0016020">
    <property type="term" value="C:membrane"/>
    <property type="evidence" value="ECO:0007669"/>
    <property type="project" value="UniProtKB-SubCell"/>
</dbReference>
<dbReference type="Gene3D" id="1.10.287.950">
    <property type="entry name" value="Methyl-accepting chemotaxis protein"/>
    <property type="match status" value="1"/>
</dbReference>
<dbReference type="InterPro" id="IPR004089">
    <property type="entry name" value="MCPsignal_dom"/>
</dbReference>
<sequence>MSYSEALAVSKSPIIQRWVLLTLGLSIATIAGVLMWLLLPWLETLATPSFRLTKSIVVGLIVLGMLGVLHWVLNILKHSIYRDQTLIQEAWLNVRINTLQILNQIKTDFQTLPRYLELMRSHLQEAIRVTESGTVNILHTLEDIRGQAFALRNTLRDQESKASDIAHAQCKRLEDNAKILEDIAEYQRQRTNQIEQDRRRIQEVLDHVTQLEGLTSMIRKIARQTNLLALNAAIEAARAGEAGKGFAVVADEIRKLSQQTESATQEINTAIAAMTQTVNENLSEIVSATRTEEETYKVQQITEELERMNQAFEEVSRYLNQITSESNQAIDAIYRVILAALGQMQFQDIARQQIEQVQTALDRLSAHADLVVGALNRERPDWSPLEERIDETKDDYVMHTQRLTHAQVTSSALESESRPAIELF</sequence>
<evidence type="ECO:0000256" key="2">
    <source>
        <dbReference type="ARBA" id="ARBA00022692"/>
    </source>
</evidence>
<keyword evidence="4 7" id="KW-0472">Membrane</keyword>
<dbReference type="PANTHER" id="PTHR32089">
    <property type="entry name" value="METHYL-ACCEPTING CHEMOTAXIS PROTEIN MCPB"/>
    <property type="match status" value="1"/>
</dbReference>
<dbReference type="GO" id="GO:0007165">
    <property type="term" value="P:signal transduction"/>
    <property type="evidence" value="ECO:0007669"/>
    <property type="project" value="UniProtKB-KW"/>
</dbReference>
<keyword evidence="3 7" id="KW-1133">Transmembrane helix</keyword>
<dbReference type="KEGG" id="cjap:GWK36_00160"/>
<accession>A0A6G7V9N8</accession>
<feature type="transmembrane region" description="Helical" evidence="7">
    <location>
        <begin position="51"/>
        <end position="73"/>
    </location>
</feature>
<dbReference type="Proteomes" id="UP000502699">
    <property type="component" value="Chromosome"/>
</dbReference>
<dbReference type="PROSITE" id="PS50111">
    <property type="entry name" value="CHEMOTAXIS_TRANSDUC_2"/>
    <property type="match status" value="1"/>
</dbReference>
<evidence type="ECO:0000313" key="9">
    <source>
        <dbReference type="EMBL" id="QIK36672.1"/>
    </source>
</evidence>
<dbReference type="Pfam" id="PF00015">
    <property type="entry name" value="MCPsignal"/>
    <property type="match status" value="1"/>
</dbReference>
<dbReference type="RefSeq" id="WP_166269009.1">
    <property type="nucleotide sequence ID" value="NZ_CP048029.1"/>
</dbReference>
<dbReference type="GO" id="GO:0006935">
    <property type="term" value="P:chemotaxis"/>
    <property type="evidence" value="ECO:0007669"/>
    <property type="project" value="UniProtKB-ARBA"/>
</dbReference>
<dbReference type="SMART" id="SM00283">
    <property type="entry name" value="MA"/>
    <property type="match status" value="1"/>
</dbReference>
<evidence type="ECO:0000256" key="7">
    <source>
        <dbReference type="SAM" id="Phobius"/>
    </source>
</evidence>
<dbReference type="EMBL" id="CP048029">
    <property type="protein sequence ID" value="QIK36672.1"/>
    <property type="molecule type" value="Genomic_DNA"/>
</dbReference>
<proteinExistence type="predicted"/>
<keyword evidence="2 7" id="KW-0812">Transmembrane</keyword>
<evidence type="ECO:0000256" key="1">
    <source>
        <dbReference type="ARBA" id="ARBA00004141"/>
    </source>
</evidence>
<dbReference type="AlphaFoldDB" id="A0A6G7V9N8"/>
<feature type="domain" description="Methyl-accepting transducer" evidence="8">
    <location>
        <begin position="160"/>
        <end position="328"/>
    </location>
</feature>
<dbReference type="SUPFAM" id="SSF58104">
    <property type="entry name" value="Methyl-accepting chemotaxis protein (MCP) signaling domain"/>
    <property type="match status" value="1"/>
</dbReference>
<organism evidence="9 10">
    <name type="scientific">Caldichromatium japonicum</name>
    <dbReference type="NCBI Taxonomy" id="2699430"/>
    <lineage>
        <taxon>Bacteria</taxon>
        <taxon>Pseudomonadati</taxon>
        <taxon>Pseudomonadota</taxon>
        <taxon>Gammaproteobacteria</taxon>
        <taxon>Chromatiales</taxon>
        <taxon>Chromatiaceae</taxon>
        <taxon>Caldichromatium</taxon>
    </lineage>
</organism>
<reference evidence="10" key="1">
    <citation type="submission" date="2020-01" db="EMBL/GenBank/DDBJ databases">
        <title>Caldichromatium gen. nov., sp. nov., a thermophilic purple sulfur bacterium member of the family Chromatiaceae isolated from Nakabusa hot spring, Japan.</title>
        <authorList>
            <person name="Saini M.K."/>
            <person name="Hanada S."/>
            <person name="Tank M."/>
        </authorList>
    </citation>
    <scope>NUCLEOTIDE SEQUENCE [LARGE SCALE GENOMIC DNA]</scope>
    <source>
        <strain evidence="10">No.7</strain>
    </source>
</reference>
<gene>
    <name evidence="9" type="ORF">GWK36_00160</name>
</gene>
<comment type="subcellular location">
    <subcellularLocation>
        <location evidence="1">Membrane</location>
        <topology evidence="1">Multi-pass membrane protein</topology>
    </subcellularLocation>
</comment>
<dbReference type="PANTHER" id="PTHR32089:SF119">
    <property type="entry name" value="METHYL-ACCEPTING CHEMOTAXIS PROTEIN CTPL"/>
    <property type="match status" value="1"/>
</dbReference>
<name>A0A6G7V9N8_9GAMM</name>